<dbReference type="GO" id="GO:0019432">
    <property type="term" value="P:triglyceride biosynthetic process"/>
    <property type="evidence" value="ECO:0007669"/>
    <property type="project" value="UniProtKB-UniPathway"/>
</dbReference>
<evidence type="ECO:0000256" key="11">
    <source>
        <dbReference type="SAM" id="MobiDB-lite"/>
    </source>
</evidence>
<dbReference type="UniPathway" id="UPA00282"/>
<feature type="domain" description="O-acyltransferase WSD1 C-terminal" evidence="13">
    <location>
        <begin position="327"/>
        <end position="469"/>
    </location>
</feature>
<comment type="catalytic activity">
    <reaction evidence="10">
        <text>an acyl-CoA + a 1,2-diacyl-sn-glycerol = a triacyl-sn-glycerol + CoA</text>
        <dbReference type="Rhea" id="RHEA:10868"/>
        <dbReference type="ChEBI" id="CHEBI:17815"/>
        <dbReference type="ChEBI" id="CHEBI:57287"/>
        <dbReference type="ChEBI" id="CHEBI:58342"/>
        <dbReference type="ChEBI" id="CHEBI:64615"/>
        <dbReference type="EC" id="2.3.1.20"/>
    </reaction>
</comment>
<dbReference type="GO" id="GO:0001666">
    <property type="term" value="P:response to hypoxia"/>
    <property type="evidence" value="ECO:0007669"/>
    <property type="project" value="TreeGrafter"/>
</dbReference>
<feature type="domain" description="O-acyltransferase WSD1-like N-terminal" evidence="12">
    <location>
        <begin position="54"/>
        <end position="223"/>
    </location>
</feature>
<dbReference type="PANTHER" id="PTHR31650">
    <property type="entry name" value="O-ACYLTRANSFERASE (WSD1-LIKE) FAMILY PROTEIN"/>
    <property type="match status" value="1"/>
</dbReference>
<protein>
    <recommendedName>
        <fullName evidence="4">diacylglycerol O-acyltransferase</fullName>
        <ecNumber evidence="4">2.3.1.20</ecNumber>
    </recommendedName>
</protein>
<dbReference type="SUPFAM" id="SSF52777">
    <property type="entry name" value="CoA-dependent acyltransferases"/>
    <property type="match status" value="1"/>
</dbReference>
<dbReference type="GO" id="GO:0004144">
    <property type="term" value="F:diacylglycerol O-acyltransferase activity"/>
    <property type="evidence" value="ECO:0007669"/>
    <property type="project" value="UniProtKB-EC"/>
</dbReference>
<dbReference type="PANTHER" id="PTHR31650:SF1">
    <property type="entry name" value="WAX ESTER SYNTHASE_DIACYLGLYCEROL ACYLTRANSFERASE 4-RELATED"/>
    <property type="match status" value="1"/>
</dbReference>
<proteinExistence type="inferred from homology"/>
<keyword evidence="8" id="KW-0443">Lipid metabolism</keyword>
<keyword evidence="7" id="KW-0319">Glycerol metabolism</keyword>
<dbReference type="InterPro" id="IPR004255">
    <property type="entry name" value="O-acyltransferase_WSD1_N"/>
</dbReference>
<evidence type="ECO:0000256" key="5">
    <source>
        <dbReference type="ARBA" id="ARBA00022516"/>
    </source>
</evidence>
<dbReference type="Gene3D" id="3.30.559.10">
    <property type="entry name" value="Chloramphenicol acetyltransferase-like domain"/>
    <property type="match status" value="1"/>
</dbReference>
<accession>A0A1H4S1K6</accession>
<comment type="pathway">
    <text evidence="1">Glycerolipid metabolism; triacylglycerol biosynthesis.</text>
</comment>
<dbReference type="Pfam" id="PF03007">
    <property type="entry name" value="WS_DGAT_cat"/>
    <property type="match status" value="1"/>
</dbReference>
<evidence type="ECO:0000256" key="9">
    <source>
        <dbReference type="ARBA" id="ARBA00023315"/>
    </source>
</evidence>
<dbReference type="GO" id="GO:0071731">
    <property type="term" value="P:response to nitric oxide"/>
    <property type="evidence" value="ECO:0007669"/>
    <property type="project" value="TreeGrafter"/>
</dbReference>
<feature type="region of interest" description="Disordered" evidence="11">
    <location>
        <begin position="204"/>
        <end position="224"/>
    </location>
</feature>
<dbReference type="InterPro" id="IPR045034">
    <property type="entry name" value="O-acyltransferase_WSD1-like"/>
</dbReference>
<dbReference type="GO" id="GO:0005886">
    <property type="term" value="C:plasma membrane"/>
    <property type="evidence" value="ECO:0007669"/>
    <property type="project" value="TreeGrafter"/>
</dbReference>
<dbReference type="Proteomes" id="UP000183407">
    <property type="component" value="Unassembled WGS sequence"/>
</dbReference>
<organism evidence="14 15">
    <name type="scientific">Rhodococcus jostii</name>
    <dbReference type="NCBI Taxonomy" id="132919"/>
    <lineage>
        <taxon>Bacteria</taxon>
        <taxon>Bacillati</taxon>
        <taxon>Actinomycetota</taxon>
        <taxon>Actinomycetes</taxon>
        <taxon>Mycobacteriales</taxon>
        <taxon>Nocardiaceae</taxon>
        <taxon>Rhodococcus</taxon>
    </lineage>
</organism>
<evidence type="ECO:0000313" key="14">
    <source>
        <dbReference type="EMBL" id="SEC37982.1"/>
    </source>
</evidence>
<evidence type="ECO:0000259" key="13">
    <source>
        <dbReference type="Pfam" id="PF06974"/>
    </source>
</evidence>
<evidence type="ECO:0000256" key="3">
    <source>
        <dbReference type="ARBA" id="ARBA00009587"/>
    </source>
</evidence>
<evidence type="ECO:0000256" key="1">
    <source>
        <dbReference type="ARBA" id="ARBA00004771"/>
    </source>
</evidence>
<evidence type="ECO:0000256" key="8">
    <source>
        <dbReference type="ARBA" id="ARBA00023098"/>
    </source>
</evidence>
<sequence length="475" mass="51484">MLEIPVRDARLRISVAQVITTPQVWLATRPEFLVRGGADPNTLVEVTREDPDRLSADDAHILGLESAVITGHTLKLVVLEPGIGPLDLEALRTAVAERLPIEPRATQRIDTSGPEPCWTEATAFEISDHVRRREEPGCASRADLWRAVSKLMSEHLDHDRPLWTIDLIGPLGDGRDAIAVRIHHAMADGISAVRFLDEVLWDRHPEPNPRGPRPGLRAASPQRSRVDEALRMPAAVRRELGHRSSHSPFDRPISAARELAFTVVPLPELKAIGASRPTHATVNDVLLAIVAGGLRSWLGTGDAALPRLRAQVPVSLHHRDEEAGALGNRDSFLNVDLPLAEADPLTRLDRINAETSKGKRLDDAEELFDLFHALGRVKRVGEAAKRLAGSPREFSLSISNVPGPPAPVSVSGRRVERLFSSSEPAAHHALRISAISCAGIVGIGLCTDPEALPDVVGLAEAMENSYSELRGAAIT</sequence>
<comment type="similarity">
    <text evidence="3">Belongs to the long-chain O-acyltransferase family.</text>
</comment>
<reference evidence="15" key="1">
    <citation type="submission" date="2016-10" db="EMBL/GenBank/DDBJ databases">
        <authorList>
            <person name="Varghese N."/>
        </authorList>
    </citation>
    <scope>NUCLEOTIDE SEQUENCE [LARGE SCALE GENOMIC DNA]</scope>
    <source>
        <strain evidence="15">DSM 44719</strain>
    </source>
</reference>
<dbReference type="InterPro" id="IPR023213">
    <property type="entry name" value="CAT-like_dom_sf"/>
</dbReference>
<dbReference type="AlphaFoldDB" id="A0A1H4S1K6"/>
<dbReference type="GO" id="GO:0006071">
    <property type="term" value="P:glycerol metabolic process"/>
    <property type="evidence" value="ECO:0007669"/>
    <property type="project" value="UniProtKB-KW"/>
</dbReference>
<keyword evidence="5" id="KW-0444">Lipid biosynthesis</keyword>
<dbReference type="InterPro" id="IPR009721">
    <property type="entry name" value="O-acyltransferase_WSD1_C"/>
</dbReference>
<dbReference type="EC" id="2.3.1.20" evidence="4"/>
<evidence type="ECO:0000256" key="2">
    <source>
        <dbReference type="ARBA" id="ARBA00005189"/>
    </source>
</evidence>
<dbReference type="GO" id="GO:0051701">
    <property type="term" value="P:biological process involved in interaction with host"/>
    <property type="evidence" value="ECO:0007669"/>
    <property type="project" value="TreeGrafter"/>
</dbReference>
<dbReference type="EMBL" id="FNTL01000004">
    <property type="protein sequence ID" value="SEC37982.1"/>
    <property type="molecule type" value="Genomic_DNA"/>
</dbReference>
<gene>
    <name evidence="14" type="ORF">SAMN04490220_1485</name>
</gene>
<evidence type="ECO:0000256" key="4">
    <source>
        <dbReference type="ARBA" id="ARBA00013244"/>
    </source>
</evidence>
<evidence type="ECO:0000313" key="15">
    <source>
        <dbReference type="Proteomes" id="UP000183407"/>
    </source>
</evidence>
<keyword evidence="9 14" id="KW-0012">Acyltransferase</keyword>
<evidence type="ECO:0000256" key="7">
    <source>
        <dbReference type="ARBA" id="ARBA00022798"/>
    </source>
</evidence>
<evidence type="ECO:0000259" key="12">
    <source>
        <dbReference type="Pfam" id="PF03007"/>
    </source>
</evidence>
<evidence type="ECO:0000256" key="10">
    <source>
        <dbReference type="ARBA" id="ARBA00048109"/>
    </source>
</evidence>
<keyword evidence="6 14" id="KW-0808">Transferase</keyword>
<evidence type="ECO:0000256" key="6">
    <source>
        <dbReference type="ARBA" id="ARBA00022679"/>
    </source>
</evidence>
<name>A0A1H4S1K6_RHOJO</name>
<comment type="pathway">
    <text evidence="2">Lipid metabolism.</text>
</comment>
<dbReference type="Pfam" id="PF06974">
    <property type="entry name" value="WS_DGAT_C"/>
    <property type="match status" value="1"/>
</dbReference>